<dbReference type="EMBL" id="GBXM01059133">
    <property type="protein sequence ID" value="JAH49444.1"/>
    <property type="molecule type" value="Transcribed_RNA"/>
</dbReference>
<dbReference type="AlphaFoldDB" id="A0A0E9T719"/>
<organism evidence="1">
    <name type="scientific">Anguilla anguilla</name>
    <name type="common">European freshwater eel</name>
    <name type="synonym">Muraena anguilla</name>
    <dbReference type="NCBI Taxonomy" id="7936"/>
    <lineage>
        <taxon>Eukaryota</taxon>
        <taxon>Metazoa</taxon>
        <taxon>Chordata</taxon>
        <taxon>Craniata</taxon>
        <taxon>Vertebrata</taxon>
        <taxon>Euteleostomi</taxon>
        <taxon>Actinopterygii</taxon>
        <taxon>Neopterygii</taxon>
        <taxon>Teleostei</taxon>
        <taxon>Anguilliformes</taxon>
        <taxon>Anguillidae</taxon>
        <taxon>Anguilla</taxon>
    </lineage>
</organism>
<sequence length="23" mass="2287">MWGLSVALSSCLGLLSSTCTAGE</sequence>
<evidence type="ECO:0000313" key="1">
    <source>
        <dbReference type="EMBL" id="JAH49444.1"/>
    </source>
</evidence>
<reference evidence="1" key="2">
    <citation type="journal article" date="2015" name="Fish Shellfish Immunol.">
        <title>Early steps in the European eel (Anguilla anguilla)-Vibrio vulnificus interaction in the gills: Role of the RtxA13 toxin.</title>
        <authorList>
            <person name="Callol A."/>
            <person name="Pajuelo D."/>
            <person name="Ebbesson L."/>
            <person name="Teles M."/>
            <person name="MacKenzie S."/>
            <person name="Amaro C."/>
        </authorList>
    </citation>
    <scope>NUCLEOTIDE SEQUENCE</scope>
</reference>
<reference evidence="1" key="1">
    <citation type="submission" date="2014-11" db="EMBL/GenBank/DDBJ databases">
        <authorList>
            <person name="Amaro Gonzalez C."/>
        </authorList>
    </citation>
    <scope>NUCLEOTIDE SEQUENCE</scope>
</reference>
<name>A0A0E9T719_ANGAN</name>
<accession>A0A0E9T719</accession>
<proteinExistence type="predicted"/>
<protein>
    <submittedName>
        <fullName evidence="1">Uncharacterized protein</fullName>
    </submittedName>
</protein>